<proteinExistence type="predicted"/>
<dbReference type="Pfam" id="PF04892">
    <property type="entry name" value="VanZ"/>
    <property type="match status" value="1"/>
</dbReference>
<sequence length="187" mass="19523">MFPVGGVGVMLLGVALSGLLFLLLAMATRRRLGTVSAFAFAGLLWSVVVIACVTLIPAQGAPGVVSAEGRLSGCSWDIGGPAPEGFWIFQSGQRALNTALFVPSGVLLVLCVARWRAGWVLVPLGLAGLAAYSAGIEATQLALARIDRACDVTDFVDNVTGAALGVAIGIVLVPVFRPWRGRTRRHR</sequence>
<keyword evidence="1" id="KW-1133">Transmembrane helix</keyword>
<name>A0ABN2ZXC0_9ACTN</name>
<feature type="transmembrane region" description="Helical" evidence="1">
    <location>
        <begin position="120"/>
        <end position="143"/>
    </location>
</feature>
<evidence type="ECO:0000313" key="4">
    <source>
        <dbReference type="Proteomes" id="UP001501771"/>
    </source>
</evidence>
<protein>
    <recommendedName>
        <fullName evidence="2">VanZ-like domain-containing protein</fullName>
    </recommendedName>
</protein>
<comment type="caution">
    <text evidence="3">The sequence shown here is derived from an EMBL/GenBank/DDBJ whole genome shotgun (WGS) entry which is preliminary data.</text>
</comment>
<dbReference type="Proteomes" id="UP001501771">
    <property type="component" value="Unassembled WGS sequence"/>
</dbReference>
<keyword evidence="1" id="KW-0812">Transmembrane</keyword>
<reference evidence="3 4" key="1">
    <citation type="journal article" date="2019" name="Int. J. Syst. Evol. Microbiol.">
        <title>The Global Catalogue of Microorganisms (GCM) 10K type strain sequencing project: providing services to taxonomists for standard genome sequencing and annotation.</title>
        <authorList>
            <consortium name="The Broad Institute Genomics Platform"/>
            <consortium name="The Broad Institute Genome Sequencing Center for Infectious Disease"/>
            <person name="Wu L."/>
            <person name="Ma J."/>
        </authorList>
    </citation>
    <scope>NUCLEOTIDE SEQUENCE [LARGE SCALE GENOMIC DNA]</scope>
    <source>
        <strain evidence="3 4">JCM 16022</strain>
    </source>
</reference>
<feature type="transmembrane region" description="Helical" evidence="1">
    <location>
        <begin position="37"/>
        <end position="56"/>
    </location>
</feature>
<organism evidence="3 4">
    <name type="scientific">Nocardioides koreensis</name>
    <dbReference type="NCBI Taxonomy" id="433651"/>
    <lineage>
        <taxon>Bacteria</taxon>
        <taxon>Bacillati</taxon>
        <taxon>Actinomycetota</taxon>
        <taxon>Actinomycetes</taxon>
        <taxon>Propionibacteriales</taxon>
        <taxon>Nocardioidaceae</taxon>
        <taxon>Nocardioides</taxon>
    </lineage>
</organism>
<feature type="transmembrane region" description="Helical" evidence="1">
    <location>
        <begin position="155"/>
        <end position="176"/>
    </location>
</feature>
<feature type="domain" description="VanZ-like" evidence="2">
    <location>
        <begin position="88"/>
        <end position="171"/>
    </location>
</feature>
<dbReference type="InterPro" id="IPR006976">
    <property type="entry name" value="VanZ-like"/>
</dbReference>
<feature type="transmembrane region" description="Helical" evidence="1">
    <location>
        <begin position="95"/>
        <end position="113"/>
    </location>
</feature>
<accession>A0ABN2ZXC0</accession>
<evidence type="ECO:0000313" key="3">
    <source>
        <dbReference type="EMBL" id="GAA2149560.1"/>
    </source>
</evidence>
<evidence type="ECO:0000259" key="2">
    <source>
        <dbReference type="Pfam" id="PF04892"/>
    </source>
</evidence>
<dbReference type="RefSeq" id="WP_344153624.1">
    <property type="nucleotide sequence ID" value="NZ_BAAAQR010000009.1"/>
</dbReference>
<keyword evidence="1" id="KW-0472">Membrane</keyword>
<dbReference type="EMBL" id="BAAAQR010000009">
    <property type="protein sequence ID" value="GAA2149560.1"/>
    <property type="molecule type" value="Genomic_DNA"/>
</dbReference>
<gene>
    <name evidence="3" type="ORF">GCM10009844_29300</name>
</gene>
<feature type="transmembrane region" description="Helical" evidence="1">
    <location>
        <begin position="6"/>
        <end position="25"/>
    </location>
</feature>
<evidence type="ECO:0000256" key="1">
    <source>
        <dbReference type="SAM" id="Phobius"/>
    </source>
</evidence>
<keyword evidence="4" id="KW-1185">Reference proteome</keyword>